<protein>
    <submittedName>
        <fullName evidence="7">Putative DNA helicase</fullName>
    </submittedName>
</protein>
<feature type="domain" description="UvrD-like helicase C-terminal" evidence="6">
    <location>
        <begin position="437"/>
        <end position="489"/>
    </location>
</feature>
<dbReference type="PANTHER" id="PTHR11070:SF30">
    <property type="entry name" value="F-BOX DNA HELICASE 1"/>
    <property type="match status" value="1"/>
</dbReference>
<dbReference type="GO" id="GO:0031297">
    <property type="term" value="P:replication fork processing"/>
    <property type="evidence" value="ECO:0007669"/>
    <property type="project" value="TreeGrafter"/>
</dbReference>
<keyword evidence="4" id="KW-0067">ATP-binding</keyword>
<dbReference type="SUPFAM" id="SSF52540">
    <property type="entry name" value="P-loop containing nucleoside triphosphate hydrolases"/>
    <property type="match status" value="1"/>
</dbReference>
<evidence type="ECO:0000256" key="2">
    <source>
        <dbReference type="ARBA" id="ARBA00022801"/>
    </source>
</evidence>
<keyword evidence="1" id="KW-0547">Nucleotide-binding</keyword>
<keyword evidence="2" id="KW-0378">Hydrolase</keyword>
<dbReference type="EMBL" id="LXHE01000022">
    <property type="protein sequence ID" value="OAU99323.1"/>
    <property type="molecule type" value="Genomic_DNA"/>
</dbReference>
<dbReference type="Pfam" id="PF13245">
    <property type="entry name" value="AAA_19"/>
    <property type="match status" value="1"/>
</dbReference>
<reference evidence="7 8" key="1">
    <citation type="journal article" date="2016" name="Genome Biol. Evol.">
        <title>Comparative Genomic Analyses of the Moraxella catarrhalis Serosensitive and Seroresistant Lineages Demonstrate Their Independent Evolution.</title>
        <authorList>
            <person name="Earl J.P."/>
            <person name="de Vries S.P."/>
            <person name="Ahmed A."/>
            <person name="Powell E."/>
            <person name="Schultz M.P."/>
            <person name="Hermans P.W."/>
            <person name="Hill D.J."/>
            <person name="Zhou Z."/>
            <person name="Constantinidou C.I."/>
            <person name="Hu F.Z."/>
            <person name="Bootsma H.J."/>
            <person name="Ehrlich G.D."/>
        </authorList>
    </citation>
    <scope>NUCLEOTIDE SEQUENCE [LARGE SCALE GENOMIC DNA]</scope>
    <source>
        <strain evidence="7 8">Z7574</strain>
    </source>
</reference>
<keyword evidence="3 7" id="KW-0347">Helicase</keyword>
<accession>A0A7Z1A311</accession>
<evidence type="ECO:0000256" key="1">
    <source>
        <dbReference type="ARBA" id="ARBA00022741"/>
    </source>
</evidence>
<dbReference type="GO" id="GO:0043138">
    <property type="term" value="F:3'-5' DNA helicase activity"/>
    <property type="evidence" value="ECO:0007669"/>
    <property type="project" value="TreeGrafter"/>
</dbReference>
<dbReference type="GO" id="GO:0005524">
    <property type="term" value="F:ATP binding"/>
    <property type="evidence" value="ECO:0007669"/>
    <property type="project" value="UniProtKB-KW"/>
</dbReference>
<dbReference type="Gene3D" id="3.40.50.300">
    <property type="entry name" value="P-loop containing nucleotide triphosphate hydrolases"/>
    <property type="match status" value="2"/>
</dbReference>
<dbReference type="Proteomes" id="UP000078446">
    <property type="component" value="Unassembled WGS sequence"/>
</dbReference>
<organism evidence="7 8">
    <name type="scientific">Moraxella catarrhalis</name>
    <name type="common">Branhamella catarrhalis</name>
    <dbReference type="NCBI Taxonomy" id="480"/>
    <lineage>
        <taxon>Bacteria</taxon>
        <taxon>Pseudomonadati</taxon>
        <taxon>Pseudomonadota</taxon>
        <taxon>Gammaproteobacteria</taxon>
        <taxon>Moraxellales</taxon>
        <taxon>Moraxellaceae</taxon>
        <taxon>Moraxella</taxon>
    </lineage>
</organism>
<comment type="caution">
    <text evidence="7">The sequence shown here is derived from an EMBL/GenBank/DDBJ whole genome shotgun (WGS) entry which is preliminary data.</text>
</comment>
<evidence type="ECO:0000256" key="3">
    <source>
        <dbReference type="ARBA" id="ARBA00022806"/>
    </source>
</evidence>
<dbReference type="PANTHER" id="PTHR11070">
    <property type="entry name" value="UVRD / RECB / PCRA DNA HELICASE FAMILY MEMBER"/>
    <property type="match status" value="1"/>
</dbReference>
<dbReference type="Pfam" id="PF13361">
    <property type="entry name" value="UvrD_C"/>
    <property type="match status" value="1"/>
</dbReference>
<sequence length="507" mass="56335">MMHSDYQSPAMYGATQAHDRPTPTEEQLAALDMAKTGQSFKIVAYAGAGKTTTLKLISENLRGRGLYLAFNKAIATEAQQKFPPSVRCQTFHSLAFRHVSRDVTAKISLPRLTPSRLASELGLRAISTERIVDGIKKPVTLTPAKLANIISEAITTFCKTSSAYPAPRHITAPSWMSESDAEALQMTLYPAFEQRWLQSIDPRHQAGISHDIYLKLWTLSDPIIPADFILFDEAQDADPLMMGALIRQDKQTIYVGDAHQQIYEWRGALNAMKRLPYPQTLLTQSFRFGEPIAKIANVFLKALNENIPLKGNPNQSSILAKSLVHGAKDAILCRTNATAMSHLLDGLKLGHKVALQADSHRILRFCQGADSLRNGKSASGIPELAYFNHWQEVQEFSETGEGGDLKTWVKLIEEHGTTIITKAINSLTMPSHADYVVSTAHKSKGLEWNRVQISDDFLYDINSLAVKITPEELRLLYVACTRGKNLLDIHHISDLLHALQHKKLILG</sequence>
<dbReference type="AlphaFoldDB" id="A0A7Z1A311"/>
<gene>
    <name evidence="7" type="ORF">AO382_1968</name>
</gene>
<evidence type="ECO:0000313" key="7">
    <source>
        <dbReference type="EMBL" id="OAU99323.1"/>
    </source>
</evidence>
<dbReference type="GO" id="GO:0000724">
    <property type="term" value="P:double-strand break repair via homologous recombination"/>
    <property type="evidence" value="ECO:0007669"/>
    <property type="project" value="TreeGrafter"/>
</dbReference>
<dbReference type="InterPro" id="IPR027417">
    <property type="entry name" value="P-loop_NTPase"/>
</dbReference>
<dbReference type="InterPro" id="IPR014017">
    <property type="entry name" value="DNA_helicase_UvrD-like_C"/>
</dbReference>
<feature type="region of interest" description="Disordered" evidence="5">
    <location>
        <begin position="1"/>
        <end position="21"/>
    </location>
</feature>
<evidence type="ECO:0000256" key="4">
    <source>
        <dbReference type="ARBA" id="ARBA00022840"/>
    </source>
</evidence>
<dbReference type="GO" id="GO:0016787">
    <property type="term" value="F:hydrolase activity"/>
    <property type="evidence" value="ECO:0007669"/>
    <property type="project" value="UniProtKB-KW"/>
</dbReference>
<dbReference type="InterPro" id="IPR000212">
    <property type="entry name" value="DNA_helicase_UvrD/REP"/>
</dbReference>
<proteinExistence type="predicted"/>
<evidence type="ECO:0000259" key="6">
    <source>
        <dbReference type="Pfam" id="PF13361"/>
    </source>
</evidence>
<evidence type="ECO:0000256" key="5">
    <source>
        <dbReference type="SAM" id="MobiDB-lite"/>
    </source>
</evidence>
<evidence type="ECO:0000313" key="8">
    <source>
        <dbReference type="Proteomes" id="UP000078446"/>
    </source>
</evidence>
<dbReference type="GO" id="GO:0003677">
    <property type="term" value="F:DNA binding"/>
    <property type="evidence" value="ECO:0007669"/>
    <property type="project" value="InterPro"/>
</dbReference>
<name>A0A7Z1A311_MORCA</name>